<proteinExistence type="predicted"/>
<organism evidence="2 3">
    <name type="scientific">Hibiscus sabdariffa</name>
    <name type="common">roselle</name>
    <dbReference type="NCBI Taxonomy" id="183260"/>
    <lineage>
        <taxon>Eukaryota</taxon>
        <taxon>Viridiplantae</taxon>
        <taxon>Streptophyta</taxon>
        <taxon>Embryophyta</taxon>
        <taxon>Tracheophyta</taxon>
        <taxon>Spermatophyta</taxon>
        <taxon>Magnoliopsida</taxon>
        <taxon>eudicotyledons</taxon>
        <taxon>Gunneridae</taxon>
        <taxon>Pentapetalae</taxon>
        <taxon>rosids</taxon>
        <taxon>malvids</taxon>
        <taxon>Malvales</taxon>
        <taxon>Malvaceae</taxon>
        <taxon>Malvoideae</taxon>
        <taxon>Hibiscus</taxon>
    </lineage>
</organism>
<feature type="domain" description="RNase H type-1" evidence="1">
    <location>
        <begin position="15"/>
        <end position="48"/>
    </location>
</feature>
<reference evidence="2 3" key="1">
    <citation type="journal article" date="2024" name="G3 (Bethesda)">
        <title>Genome assembly of Hibiscus sabdariffa L. provides insights into metabolisms of medicinal natural products.</title>
        <authorList>
            <person name="Kim T."/>
        </authorList>
    </citation>
    <scope>NUCLEOTIDE SEQUENCE [LARGE SCALE GENOMIC DNA]</scope>
    <source>
        <strain evidence="2">TK-2024</strain>
        <tissue evidence="2">Old leaves</tissue>
    </source>
</reference>
<protein>
    <recommendedName>
        <fullName evidence="1">RNase H type-1 domain-containing protein</fullName>
    </recommendedName>
</protein>
<evidence type="ECO:0000313" key="2">
    <source>
        <dbReference type="EMBL" id="KAK8541598.1"/>
    </source>
</evidence>
<evidence type="ECO:0000259" key="1">
    <source>
        <dbReference type="Pfam" id="PF13456"/>
    </source>
</evidence>
<dbReference type="EMBL" id="JBBPBM010000024">
    <property type="protein sequence ID" value="KAK8541598.1"/>
    <property type="molecule type" value="Genomic_DNA"/>
</dbReference>
<gene>
    <name evidence="2" type="ORF">V6N12_014227</name>
</gene>
<dbReference type="Proteomes" id="UP001472677">
    <property type="component" value="Unassembled WGS sequence"/>
</dbReference>
<dbReference type="InterPro" id="IPR002156">
    <property type="entry name" value="RNaseH_domain"/>
</dbReference>
<comment type="caution">
    <text evidence="2">The sequence shown here is derived from an EMBL/GenBank/DDBJ whole genome shotgun (WGS) entry which is preliminary data.</text>
</comment>
<sequence length="84" mass="9422">MQVINSIAEVMRGSSQVTSIWEIINKEWRVVVNHIGRDRNRVADKLISRGHGKTMALMSFFMPSVDIASLVEELLGCSPTTLHL</sequence>
<keyword evidence="3" id="KW-1185">Reference proteome</keyword>
<accession>A0ABR2DJJ8</accession>
<name>A0ABR2DJJ8_9ROSI</name>
<dbReference type="Pfam" id="PF13456">
    <property type="entry name" value="RVT_3"/>
    <property type="match status" value="1"/>
</dbReference>
<evidence type="ECO:0000313" key="3">
    <source>
        <dbReference type="Proteomes" id="UP001472677"/>
    </source>
</evidence>